<evidence type="ECO:0000313" key="7">
    <source>
        <dbReference type="EMBL" id="KAK7063879.1"/>
    </source>
</evidence>
<dbReference type="InterPro" id="IPR002110">
    <property type="entry name" value="Ankyrin_rpt"/>
</dbReference>
<dbReference type="AlphaFoldDB" id="A0AAW0EFZ3"/>
<dbReference type="SMART" id="SM00248">
    <property type="entry name" value="ANK"/>
    <property type="match status" value="2"/>
</dbReference>
<evidence type="ECO:0000256" key="5">
    <source>
        <dbReference type="PROSITE-ProRule" id="PRU00134"/>
    </source>
</evidence>
<dbReference type="PROSITE" id="PS50088">
    <property type="entry name" value="ANK_REPEAT"/>
    <property type="match status" value="1"/>
</dbReference>
<gene>
    <name evidence="7" type="ORF">R3P38DRAFT_15964</name>
</gene>
<reference evidence="7 8" key="1">
    <citation type="journal article" date="2024" name="J Genomics">
        <title>Draft genome sequencing and assembly of Favolaschia claudopus CIRM-BRFM 2984 isolated from oak limbs.</title>
        <authorList>
            <person name="Navarro D."/>
            <person name="Drula E."/>
            <person name="Chaduli D."/>
            <person name="Cazenave R."/>
            <person name="Ahrendt S."/>
            <person name="Wang J."/>
            <person name="Lipzen A."/>
            <person name="Daum C."/>
            <person name="Barry K."/>
            <person name="Grigoriev I.V."/>
            <person name="Favel A."/>
            <person name="Rosso M.N."/>
            <person name="Martin F."/>
        </authorList>
    </citation>
    <scope>NUCLEOTIDE SEQUENCE [LARGE SCALE GENOMIC DNA]</scope>
    <source>
        <strain evidence="7 8">CIRM-BRFM 2984</strain>
    </source>
</reference>
<dbReference type="Gene3D" id="6.10.140.2220">
    <property type="match status" value="1"/>
</dbReference>
<evidence type="ECO:0000256" key="3">
    <source>
        <dbReference type="ARBA" id="ARBA00022833"/>
    </source>
</evidence>
<dbReference type="EMBL" id="JAWWNJ010000001">
    <property type="protein sequence ID" value="KAK7063879.1"/>
    <property type="molecule type" value="Genomic_DNA"/>
</dbReference>
<dbReference type="SUPFAM" id="SSF144232">
    <property type="entry name" value="HIT/MYND zinc finger-like"/>
    <property type="match status" value="1"/>
</dbReference>
<dbReference type="SUPFAM" id="SSF48403">
    <property type="entry name" value="Ankyrin repeat"/>
    <property type="match status" value="1"/>
</dbReference>
<dbReference type="PROSITE" id="PS50865">
    <property type="entry name" value="ZF_MYND_2"/>
    <property type="match status" value="1"/>
</dbReference>
<feature type="repeat" description="ANK" evidence="4">
    <location>
        <begin position="199"/>
        <end position="231"/>
    </location>
</feature>
<feature type="domain" description="MYND-type" evidence="6">
    <location>
        <begin position="459"/>
        <end position="501"/>
    </location>
</feature>
<dbReference type="Pfam" id="PF01753">
    <property type="entry name" value="zf-MYND"/>
    <property type="match status" value="1"/>
</dbReference>
<dbReference type="GO" id="GO:0008270">
    <property type="term" value="F:zinc ion binding"/>
    <property type="evidence" value="ECO:0007669"/>
    <property type="project" value="UniProtKB-KW"/>
</dbReference>
<keyword evidence="8" id="KW-1185">Reference proteome</keyword>
<organism evidence="7 8">
    <name type="scientific">Favolaschia claudopus</name>
    <dbReference type="NCBI Taxonomy" id="2862362"/>
    <lineage>
        <taxon>Eukaryota</taxon>
        <taxon>Fungi</taxon>
        <taxon>Dikarya</taxon>
        <taxon>Basidiomycota</taxon>
        <taxon>Agaricomycotina</taxon>
        <taxon>Agaricomycetes</taxon>
        <taxon>Agaricomycetidae</taxon>
        <taxon>Agaricales</taxon>
        <taxon>Marasmiineae</taxon>
        <taxon>Mycenaceae</taxon>
        <taxon>Favolaschia</taxon>
    </lineage>
</organism>
<name>A0AAW0EFZ3_9AGAR</name>
<proteinExistence type="predicted"/>
<dbReference type="Proteomes" id="UP001362999">
    <property type="component" value="Unassembled WGS sequence"/>
</dbReference>
<dbReference type="InterPro" id="IPR002893">
    <property type="entry name" value="Znf_MYND"/>
</dbReference>
<dbReference type="Gene3D" id="1.25.40.20">
    <property type="entry name" value="Ankyrin repeat-containing domain"/>
    <property type="match status" value="1"/>
</dbReference>
<accession>A0AAW0EFZ3</accession>
<evidence type="ECO:0000256" key="1">
    <source>
        <dbReference type="ARBA" id="ARBA00022723"/>
    </source>
</evidence>
<evidence type="ECO:0000256" key="2">
    <source>
        <dbReference type="ARBA" id="ARBA00022771"/>
    </source>
</evidence>
<protein>
    <recommendedName>
        <fullName evidence="6">MYND-type domain-containing protein</fullName>
    </recommendedName>
</protein>
<evidence type="ECO:0000259" key="6">
    <source>
        <dbReference type="PROSITE" id="PS50865"/>
    </source>
</evidence>
<evidence type="ECO:0000256" key="4">
    <source>
        <dbReference type="PROSITE-ProRule" id="PRU00023"/>
    </source>
</evidence>
<keyword evidence="4" id="KW-0040">ANK repeat</keyword>
<evidence type="ECO:0000313" key="8">
    <source>
        <dbReference type="Proteomes" id="UP001362999"/>
    </source>
</evidence>
<dbReference type="InterPro" id="IPR036770">
    <property type="entry name" value="Ankyrin_rpt-contain_sf"/>
</dbReference>
<keyword evidence="1" id="KW-0479">Metal-binding</keyword>
<keyword evidence="3" id="KW-0862">Zinc</keyword>
<keyword evidence="2 5" id="KW-0863">Zinc-finger</keyword>
<sequence>MPSTRPHLPAKFLDELLAEPWMKDQSSFIFSKDFHDFRSKLADGNYLDISAETTVPGYQGGFFRDLDSMDLLSKSIPIPHLNSALLNPAAVDSKEVDKLYEGYSLLHMAVDETDPALLCEMIRQGALIEKPNDKGQTPLLLALKRIWDVSSLLRAHAIFPLLQGDKAKTENALRRLRYIARTLVEQHADVNSTITCDGKVVSSLHIACAARDWDLLALLLDHGANAKPTSTCVDARFYLKTAEAMDRFTTLVVNAKNTRPQRQCPCFSGRAMSDCHAREQPYPEDFTCRCGSMKAYGKCCKARDIQITEIWDEGTHWIQPSHKVTVAFGGSDVPPVMRAFLEFLYSHDHAKMEEIFKKVVPQAMFNPELRDAITECMEIGFRNKITDPAFTFAYFETKCYPWPQGRATSKFECRQKQKEWNVAVDKYIASGSDPRQRFEIERAAKVGVSLGAMIRVCEAKGCDKIEGRDIEKIATCGRCKISFYCGQACQKAAWPEHKKMCGNPQQIERPLPSQLAMRDYMRKNSPAFLMNRLGPDFYDHCEERMKRA</sequence>
<comment type="caution">
    <text evidence="7">The sequence shown here is derived from an EMBL/GenBank/DDBJ whole genome shotgun (WGS) entry which is preliminary data.</text>
</comment>